<name>A0A919Q6B7_9MICO</name>
<accession>A0A919Q6B7</accession>
<dbReference type="Gene3D" id="3.50.50.60">
    <property type="entry name" value="FAD/NAD(P)-binding domain"/>
    <property type="match status" value="2"/>
</dbReference>
<evidence type="ECO:0000256" key="2">
    <source>
        <dbReference type="ARBA" id="ARBA00022630"/>
    </source>
</evidence>
<dbReference type="InterPro" id="IPR017896">
    <property type="entry name" value="4Fe4S_Fe-S-bd"/>
</dbReference>
<dbReference type="Pfam" id="PF13450">
    <property type="entry name" value="NAD_binding_8"/>
    <property type="match status" value="1"/>
</dbReference>
<comment type="caution">
    <text evidence="7">The sequence shown here is derived from an EMBL/GenBank/DDBJ whole genome shotgun (WGS) entry which is preliminary data.</text>
</comment>
<proteinExistence type="inferred from homology"/>
<dbReference type="InterPro" id="IPR000172">
    <property type="entry name" value="GMC_OxRdtase_N"/>
</dbReference>
<evidence type="ECO:0000256" key="4">
    <source>
        <dbReference type="ARBA" id="ARBA00023002"/>
    </source>
</evidence>
<keyword evidence="8" id="KW-1185">Reference proteome</keyword>
<dbReference type="AlphaFoldDB" id="A0A919Q6B7"/>
<dbReference type="Pfam" id="PF00732">
    <property type="entry name" value="GMC_oxred_N"/>
    <property type="match status" value="1"/>
</dbReference>
<keyword evidence="2" id="KW-0285">Flavoprotein</keyword>
<evidence type="ECO:0000256" key="1">
    <source>
        <dbReference type="ARBA" id="ARBA00010790"/>
    </source>
</evidence>
<dbReference type="PANTHER" id="PTHR46056:SF12">
    <property type="entry name" value="LONG-CHAIN-ALCOHOL OXIDASE"/>
    <property type="match status" value="1"/>
</dbReference>
<dbReference type="InterPro" id="IPR036188">
    <property type="entry name" value="FAD/NAD-bd_sf"/>
</dbReference>
<evidence type="ECO:0000313" key="8">
    <source>
        <dbReference type="Proteomes" id="UP000652354"/>
    </source>
</evidence>
<comment type="similarity">
    <text evidence="1">Belongs to the GMC oxidoreductase family.</text>
</comment>
<feature type="domain" description="4Fe-4S ferredoxin-type" evidence="6">
    <location>
        <begin position="316"/>
        <end position="346"/>
    </location>
</feature>
<dbReference type="Proteomes" id="UP000652354">
    <property type="component" value="Unassembled WGS sequence"/>
</dbReference>
<dbReference type="InterPro" id="IPR007867">
    <property type="entry name" value="GMC_OxRtase_C"/>
</dbReference>
<protein>
    <submittedName>
        <fullName evidence="7">2-keto-gluconate dehydrogenase</fullName>
    </submittedName>
</protein>
<dbReference type="SUPFAM" id="SSF51905">
    <property type="entry name" value="FAD/NAD(P)-binding domain"/>
    <property type="match status" value="1"/>
</dbReference>
<dbReference type="PROSITE" id="PS51379">
    <property type="entry name" value="4FE4S_FER_2"/>
    <property type="match status" value="1"/>
</dbReference>
<keyword evidence="4" id="KW-0560">Oxidoreductase</keyword>
<organism evidence="7 8">
    <name type="scientific">Demequina activiva</name>
    <dbReference type="NCBI Taxonomy" id="1582364"/>
    <lineage>
        <taxon>Bacteria</taxon>
        <taxon>Bacillati</taxon>
        <taxon>Actinomycetota</taxon>
        <taxon>Actinomycetes</taxon>
        <taxon>Micrococcales</taxon>
        <taxon>Demequinaceae</taxon>
        <taxon>Demequina</taxon>
    </lineage>
</organism>
<dbReference type="EMBL" id="BONR01000003">
    <property type="protein sequence ID" value="GIG55038.1"/>
    <property type="molecule type" value="Genomic_DNA"/>
</dbReference>
<dbReference type="GO" id="GO:0016614">
    <property type="term" value="F:oxidoreductase activity, acting on CH-OH group of donors"/>
    <property type="evidence" value="ECO:0007669"/>
    <property type="project" value="InterPro"/>
</dbReference>
<reference evidence="7" key="1">
    <citation type="submission" date="2021-01" db="EMBL/GenBank/DDBJ databases">
        <title>Whole genome shotgun sequence of Demequina activiva NBRC 110675.</title>
        <authorList>
            <person name="Komaki H."/>
            <person name="Tamura T."/>
        </authorList>
    </citation>
    <scope>NUCLEOTIDE SEQUENCE</scope>
    <source>
        <strain evidence="7">NBRC 110675</strain>
    </source>
</reference>
<dbReference type="GO" id="GO:0050660">
    <property type="term" value="F:flavin adenine dinucleotide binding"/>
    <property type="evidence" value="ECO:0007669"/>
    <property type="project" value="InterPro"/>
</dbReference>
<dbReference type="Pfam" id="PF05199">
    <property type="entry name" value="GMC_oxred_C"/>
    <property type="match status" value="1"/>
</dbReference>
<evidence type="ECO:0000256" key="3">
    <source>
        <dbReference type="ARBA" id="ARBA00022827"/>
    </source>
</evidence>
<feature type="region of interest" description="Disordered" evidence="5">
    <location>
        <begin position="589"/>
        <end position="610"/>
    </location>
</feature>
<gene>
    <name evidence="7" type="ORF">Dac01nite_17900</name>
</gene>
<keyword evidence="3" id="KW-0274">FAD</keyword>
<evidence type="ECO:0000256" key="5">
    <source>
        <dbReference type="SAM" id="MobiDB-lite"/>
    </source>
</evidence>
<evidence type="ECO:0000259" key="6">
    <source>
        <dbReference type="PROSITE" id="PS51379"/>
    </source>
</evidence>
<dbReference type="PANTHER" id="PTHR46056">
    <property type="entry name" value="LONG-CHAIN-ALCOHOL OXIDASE"/>
    <property type="match status" value="1"/>
</dbReference>
<evidence type="ECO:0000313" key="7">
    <source>
        <dbReference type="EMBL" id="GIG55038.1"/>
    </source>
</evidence>
<sequence length="670" mass="70435">MTGVDNDALAAWAAAVIPAGGLNGSGTVSRVAGILASDHPEWQERFAALDRRASPDHPRLFDTDPDAQWLARLIAQVHVSHPGTWREIGWRESHAAIPEGSDLPDELVASLIERPQLEAHYDAIVIGSGAGGGVAAQEYAEAGRRVLVIERGDAPVTDALARDHLRNPRADAMLDVRTGPPIAGNPRIGADGTTYDPSHPRWGNNAMTLGGGTRVYGGQAWRFSPQDFAMASTYGVPHGSALADWPVTYEDMEPYYAHAEFEWGVSGAPGDPATEGARSGPFPLPPMPRTAAAHRLRAGADSLGWRTLHVPLLINSEPYRGRAACVRCAQCVGFACPVGAKAGSQNTTLFRAARTGRLAVITGAQAVRLLANRDGRITGVLLRGRDTEGPWEATVEAEEFALAAGAVETARLLLASPTSREPDGIGNDHDQVGRHLQAHVYAGAVGVFDDPVEDGQGPGPAIATNDFRHGNPGLVGGGMLANDFVPTPASALSCLQDAGLLSRAGAGVVDGLSDLMPRLQRVVGPVHEVTTADARVTVDTRVTDAAGMPVVRFTGDVHPEDLRVQSFLSDRAEEWLRASGAREVVRLGARGHGEGPSVGQHQAGTCRMGTEPASSVLDPWGRVWGHANLRVVDGSAHVTNGGVNPVLTIIANAYRIMDAAVSEAAGDYAG</sequence>
<dbReference type="RefSeq" id="WP_203656131.1">
    <property type="nucleotide sequence ID" value="NZ_BONR01000003.1"/>
</dbReference>